<keyword evidence="3" id="KW-1185">Reference proteome</keyword>
<reference evidence="2 3" key="1">
    <citation type="submission" date="2024-08" db="EMBL/GenBank/DDBJ databases">
        <title>Gnathostoma spinigerum genome.</title>
        <authorList>
            <person name="Gonzalez-Bertolin B."/>
            <person name="Monzon S."/>
            <person name="Zaballos A."/>
            <person name="Jimenez P."/>
            <person name="Dekumyoy P."/>
            <person name="Varona S."/>
            <person name="Cuesta I."/>
            <person name="Sumanam S."/>
            <person name="Adisakwattana P."/>
            <person name="Gasser R.B."/>
            <person name="Hernandez-Gonzalez A."/>
            <person name="Young N.D."/>
            <person name="Perteguer M.J."/>
        </authorList>
    </citation>
    <scope>NUCLEOTIDE SEQUENCE [LARGE SCALE GENOMIC DNA]</scope>
    <source>
        <strain evidence="2">AL3</strain>
        <tissue evidence="2">Liver</tissue>
    </source>
</reference>
<comment type="caution">
    <text evidence="2">The sequence shown here is derived from an EMBL/GenBank/DDBJ whole genome shotgun (WGS) entry which is preliminary data.</text>
</comment>
<organism evidence="2 3">
    <name type="scientific">Gnathostoma spinigerum</name>
    <dbReference type="NCBI Taxonomy" id="75299"/>
    <lineage>
        <taxon>Eukaryota</taxon>
        <taxon>Metazoa</taxon>
        <taxon>Ecdysozoa</taxon>
        <taxon>Nematoda</taxon>
        <taxon>Chromadorea</taxon>
        <taxon>Rhabditida</taxon>
        <taxon>Spirurina</taxon>
        <taxon>Gnathostomatomorpha</taxon>
        <taxon>Gnathostomatoidea</taxon>
        <taxon>Gnathostomatidae</taxon>
        <taxon>Gnathostoma</taxon>
    </lineage>
</organism>
<gene>
    <name evidence="2" type="ORF">AB6A40_001520</name>
</gene>
<accession>A0ABD6E5M9</accession>
<evidence type="ECO:0000313" key="3">
    <source>
        <dbReference type="Proteomes" id="UP001608902"/>
    </source>
</evidence>
<dbReference type="Proteomes" id="UP001608902">
    <property type="component" value="Unassembled WGS sequence"/>
</dbReference>
<protein>
    <submittedName>
        <fullName evidence="2">Uncharacterized protein</fullName>
    </submittedName>
</protein>
<feature type="compositionally biased region" description="Pro residues" evidence="1">
    <location>
        <begin position="49"/>
        <end position="58"/>
    </location>
</feature>
<dbReference type="EMBL" id="JBGFUD010000573">
    <property type="protein sequence ID" value="MFH4974811.1"/>
    <property type="molecule type" value="Genomic_DNA"/>
</dbReference>
<evidence type="ECO:0000313" key="2">
    <source>
        <dbReference type="EMBL" id="MFH4974811.1"/>
    </source>
</evidence>
<proteinExistence type="predicted"/>
<feature type="compositionally biased region" description="Low complexity" evidence="1">
    <location>
        <begin position="59"/>
        <end position="72"/>
    </location>
</feature>
<feature type="region of interest" description="Disordered" evidence="1">
    <location>
        <begin position="44"/>
        <end position="72"/>
    </location>
</feature>
<sequence length="72" mass="7684">MITCGDCHVRQCMERAANRSLADVHRAGDASGVTNIRLDVTYAAVSSSSPPPPPPPPTSRLTLLSSTYNLRC</sequence>
<dbReference type="AlphaFoldDB" id="A0ABD6E5M9"/>
<name>A0ABD6E5M9_9BILA</name>
<evidence type="ECO:0000256" key="1">
    <source>
        <dbReference type="SAM" id="MobiDB-lite"/>
    </source>
</evidence>